<evidence type="ECO:0000259" key="6">
    <source>
        <dbReference type="Pfam" id="PF08240"/>
    </source>
</evidence>
<dbReference type="InterPro" id="IPR036291">
    <property type="entry name" value="NAD(P)-bd_dom_sf"/>
</dbReference>
<evidence type="ECO:0000256" key="4">
    <source>
        <dbReference type="RuleBase" id="RU361277"/>
    </source>
</evidence>
<dbReference type="GO" id="GO:0016491">
    <property type="term" value="F:oxidoreductase activity"/>
    <property type="evidence" value="ECO:0007669"/>
    <property type="project" value="UniProtKB-KW"/>
</dbReference>
<evidence type="ECO:0000256" key="2">
    <source>
        <dbReference type="ARBA" id="ARBA00022833"/>
    </source>
</evidence>
<dbReference type="PANTHER" id="PTHR43401">
    <property type="entry name" value="L-THREONINE 3-DEHYDROGENASE"/>
    <property type="match status" value="1"/>
</dbReference>
<dbReference type="AlphaFoldDB" id="A0A7X5BXH6"/>
<organism evidence="7 8">
    <name type="scientific">Paenibacillus sacheonensis</name>
    <dbReference type="NCBI Taxonomy" id="742054"/>
    <lineage>
        <taxon>Bacteria</taxon>
        <taxon>Bacillati</taxon>
        <taxon>Bacillota</taxon>
        <taxon>Bacilli</taxon>
        <taxon>Bacillales</taxon>
        <taxon>Paenibacillaceae</taxon>
        <taxon>Paenibacillus</taxon>
    </lineage>
</organism>
<dbReference type="EMBL" id="JAAAMU010000007">
    <property type="protein sequence ID" value="NBC70533.1"/>
    <property type="molecule type" value="Genomic_DNA"/>
</dbReference>
<accession>A0A7X5BXH6</accession>
<dbReference type="SUPFAM" id="SSF51735">
    <property type="entry name" value="NAD(P)-binding Rossmann-fold domains"/>
    <property type="match status" value="1"/>
</dbReference>
<dbReference type="Gene3D" id="3.90.180.10">
    <property type="entry name" value="Medium-chain alcohol dehydrogenases, catalytic domain"/>
    <property type="match status" value="1"/>
</dbReference>
<name>A0A7X5BXH6_9BACL</name>
<evidence type="ECO:0000256" key="3">
    <source>
        <dbReference type="ARBA" id="ARBA00023002"/>
    </source>
</evidence>
<keyword evidence="1 4" id="KW-0479">Metal-binding</keyword>
<evidence type="ECO:0000313" key="8">
    <source>
        <dbReference type="Proteomes" id="UP000558113"/>
    </source>
</evidence>
<keyword evidence="8" id="KW-1185">Reference proteome</keyword>
<dbReference type="InterPro" id="IPR013149">
    <property type="entry name" value="ADH-like_C"/>
</dbReference>
<reference evidence="7 8" key="1">
    <citation type="submission" date="2020-01" db="EMBL/GenBank/DDBJ databases">
        <title>Paenibacillus soybeanensis sp. nov. isolated from the nodules of soybean (Glycine max(L.) Merr).</title>
        <authorList>
            <person name="Wang H."/>
        </authorList>
    </citation>
    <scope>NUCLEOTIDE SEQUENCE [LARGE SCALE GENOMIC DNA]</scope>
    <source>
        <strain evidence="7 8">DSM 23054</strain>
    </source>
</reference>
<comment type="caution">
    <text evidence="7">The sequence shown here is derived from an EMBL/GenBank/DDBJ whole genome shotgun (WGS) entry which is preliminary data.</text>
</comment>
<comment type="similarity">
    <text evidence="4">Belongs to the zinc-containing alcohol dehydrogenase family.</text>
</comment>
<dbReference type="Gene3D" id="3.40.50.720">
    <property type="entry name" value="NAD(P)-binding Rossmann-like Domain"/>
    <property type="match status" value="1"/>
</dbReference>
<sequence>MNTKANAWYAKAPFQFELREGELGEIGEDEVLIRIKACGICGTDMTSVKSAAADWEAIGHEVAGIVVRKGARVSHVAEGASVTLETSTFCRTCEWCRDGRYDLCNKGPSFWGRNFSMGFADYIVAPKEVVVPFEGLSFAVASLVEPLGVAVDLTETVDIRMGDDVLVLGLGPIGLMALRLAKLRGARKIYAAARSHSVKRIETALAFGADEIIYTDKTPLETYDFDRGGVDRVLVSAPPSTIPSAFKAARTGGVIGFIGIEYGAGADIAFDANEFHFKKLQLRASHATPALFFPKCIELLKSGAVDGDALISHTFALDAFPDAMKALRDDRGSAVKMVMVND</sequence>
<gene>
    <name evidence="7" type="ORF">GT003_16140</name>
</gene>
<dbReference type="GO" id="GO:0008270">
    <property type="term" value="F:zinc ion binding"/>
    <property type="evidence" value="ECO:0007669"/>
    <property type="project" value="InterPro"/>
</dbReference>
<proteinExistence type="inferred from homology"/>
<dbReference type="RefSeq" id="WP_161699559.1">
    <property type="nucleotide sequence ID" value="NZ_JAAAMU010000007.1"/>
</dbReference>
<dbReference type="PANTHER" id="PTHR43401:SF2">
    <property type="entry name" value="L-THREONINE 3-DEHYDROGENASE"/>
    <property type="match status" value="1"/>
</dbReference>
<keyword evidence="2 4" id="KW-0862">Zinc</keyword>
<dbReference type="OrthoDB" id="9777057at2"/>
<dbReference type="PROSITE" id="PS00059">
    <property type="entry name" value="ADH_ZINC"/>
    <property type="match status" value="1"/>
</dbReference>
<dbReference type="InterPro" id="IPR013154">
    <property type="entry name" value="ADH-like_N"/>
</dbReference>
<comment type="cofactor">
    <cofactor evidence="4">
        <name>Zn(2+)</name>
        <dbReference type="ChEBI" id="CHEBI:29105"/>
    </cofactor>
</comment>
<dbReference type="InterPro" id="IPR050129">
    <property type="entry name" value="Zn_alcohol_dh"/>
</dbReference>
<dbReference type="SUPFAM" id="SSF50129">
    <property type="entry name" value="GroES-like"/>
    <property type="match status" value="1"/>
</dbReference>
<evidence type="ECO:0000259" key="5">
    <source>
        <dbReference type="Pfam" id="PF00107"/>
    </source>
</evidence>
<dbReference type="InterPro" id="IPR011032">
    <property type="entry name" value="GroES-like_sf"/>
</dbReference>
<evidence type="ECO:0000256" key="1">
    <source>
        <dbReference type="ARBA" id="ARBA00022723"/>
    </source>
</evidence>
<dbReference type="Pfam" id="PF08240">
    <property type="entry name" value="ADH_N"/>
    <property type="match status" value="1"/>
</dbReference>
<keyword evidence="3" id="KW-0560">Oxidoreductase</keyword>
<feature type="domain" description="Alcohol dehydrogenase-like C-terminal" evidence="5">
    <location>
        <begin position="172"/>
        <end position="297"/>
    </location>
</feature>
<dbReference type="Pfam" id="PF00107">
    <property type="entry name" value="ADH_zinc_N"/>
    <property type="match status" value="1"/>
</dbReference>
<feature type="domain" description="Alcohol dehydrogenase-like N-terminal" evidence="6">
    <location>
        <begin position="27"/>
        <end position="133"/>
    </location>
</feature>
<protein>
    <submittedName>
        <fullName evidence="7">Alcohol dehydrogenase catalytic domain-containing protein</fullName>
    </submittedName>
</protein>
<dbReference type="InterPro" id="IPR002328">
    <property type="entry name" value="ADH_Zn_CS"/>
</dbReference>
<evidence type="ECO:0000313" key="7">
    <source>
        <dbReference type="EMBL" id="NBC70533.1"/>
    </source>
</evidence>
<dbReference type="Proteomes" id="UP000558113">
    <property type="component" value="Unassembled WGS sequence"/>
</dbReference>